<dbReference type="GO" id="GO:0006094">
    <property type="term" value="P:gluconeogenesis"/>
    <property type="evidence" value="ECO:0007669"/>
    <property type="project" value="UniProtKB-UniPathway"/>
</dbReference>
<sequence length="800" mass="89908">MENINYVLWFKDCSYKNKHLVGGKCSSLGELYYLSRDITFDIADGFAITTTLYDEFIHQNNLHEKIENKLVNLNTSNLDELETCSNELKELVSKGQLNEEQTNSIIKNYYELCDLFHVGRDELEVAIRSSAIAEDLPNASFAGQQDTYLNIKSSTSLIEAVKDCFASLFNARAISYRKTHNIELKDVKISVAIQKMVRSDIGSAGVAFSIDPETGFDKAIVVNSSFGLGELVVSGGVKPDEIILDKRILRHIDGDPIITKNKGHKMTKIIYDDAGNGVKEVDTNLHEQSSYSITNNQVTALGRYVLLLEESYSKIFGKNIGVDVEWAIDGIDHKIYIIQTRPETIHSNERDNLELIKYKLTEQGKKLIHGVSVGDKISSGKVKILESMKQYKEFQEGDILVTEMTTPDWEPLMKISSGIITNKGGRTCHAAIVARELGLNAVVGTGDANSVLKNDQEVTINCSNGETGIIYEGKLSFEIEKIQINRDLKLPVNLMLNVGNPENSFISSMIPNSGVGLARMEFIVSNYIKVHPLALCDYPKINDEEVKQQVYEELGNDHHNGKWYFVKRLARGMSKIASAFYPNDVVVRLSDFKSNEYRNLIGGNLYEPNEENPMIGWRGASRYYSPEYEKGFELECQAIKYAREKMKMTNIIVMIPFCRTPKECELVIEKMKSYGLIRGENELQIYLMCEIPSNVIEADRFSPLIDGVSIGGNDLLQLTLGVDRDSERITHLSNDENLSYRRMIEMAIKTYKEHGVKVGFCGQQPSDSIEFCNFLIEQGIDSISVTPDSAIKTISNIGKE</sequence>
<dbReference type="EMBL" id="MN738852">
    <property type="protein sequence ID" value="QHT28105.1"/>
    <property type="molecule type" value="Genomic_DNA"/>
</dbReference>
<dbReference type="Gene3D" id="3.20.20.60">
    <property type="entry name" value="Phosphoenolpyruvate-binding domains"/>
    <property type="match status" value="1"/>
</dbReference>
<dbReference type="InterPro" id="IPR015813">
    <property type="entry name" value="Pyrv/PenolPyrv_kinase-like_dom"/>
</dbReference>
<evidence type="ECO:0000256" key="1">
    <source>
        <dbReference type="ARBA" id="ARBA00001946"/>
    </source>
</evidence>
<dbReference type="InterPro" id="IPR013815">
    <property type="entry name" value="ATP_grasp_subdomain_1"/>
</dbReference>
<keyword evidence="6" id="KW-0808">Transferase</keyword>
<dbReference type="UniPathway" id="UPA00138"/>
<name>A0A6C0EL90_9ZZZZ</name>
<dbReference type="Pfam" id="PF02896">
    <property type="entry name" value="PEP-utilizers_C"/>
    <property type="match status" value="1"/>
</dbReference>
<evidence type="ECO:0000313" key="17">
    <source>
        <dbReference type="EMBL" id="QHT28105.1"/>
    </source>
</evidence>
<dbReference type="GO" id="GO:0046872">
    <property type="term" value="F:metal ion binding"/>
    <property type="evidence" value="ECO:0007669"/>
    <property type="project" value="UniProtKB-KW"/>
</dbReference>
<keyword evidence="8" id="KW-0547">Nucleotide-binding</keyword>
<dbReference type="InterPro" id="IPR008279">
    <property type="entry name" value="PEP-util_enz_mobile_dom"/>
</dbReference>
<dbReference type="PIRSF" id="PIRSF000854">
    <property type="entry name" value="PEP_synthase"/>
    <property type="match status" value="1"/>
</dbReference>
<dbReference type="PANTHER" id="PTHR43030">
    <property type="entry name" value="PHOSPHOENOLPYRUVATE SYNTHASE"/>
    <property type="match status" value="1"/>
</dbReference>
<dbReference type="NCBIfam" id="NF005057">
    <property type="entry name" value="PRK06464.1"/>
    <property type="match status" value="1"/>
</dbReference>
<comment type="pathway">
    <text evidence="3">Carbohydrate biosynthesis; gluconeogenesis.</text>
</comment>
<reference evidence="17" key="1">
    <citation type="journal article" date="2020" name="Nature">
        <title>Giant virus diversity and host interactions through global metagenomics.</title>
        <authorList>
            <person name="Schulz F."/>
            <person name="Roux S."/>
            <person name="Paez-Espino D."/>
            <person name="Jungbluth S."/>
            <person name="Walsh D.A."/>
            <person name="Denef V.J."/>
            <person name="McMahon K.D."/>
            <person name="Konstantinidis K.T."/>
            <person name="Eloe-Fadrosh E.A."/>
            <person name="Kyrpides N.C."/>
            <person name="Woyke T."/>
        </authorList>
    </citation>
    <scope>NUCLEOTIDE SEQUENCE</scope>
    <source>
        <strain evidence="17">GVMAG-M-3300001348-25</strain>
    </source>
</reference>
<evidence type="ECO:0000256" key="9">
    <source>
        <dbReference type="ARBA" id="ARBA00022777"/>
    </source>
</evidence>
<feature type="domain" description="PEP-utilising enzyme C-terminal" evidence="16">
    <location>
        <begin position="492"/>
        <end position="792"/>
    </location>
</feature>
<dbReference type="AlphaFoldDB" id="A0A6C0EL90"/>
<keyword evidence="11" id="KW-0460">Magnesium</keyword>
<accession>A0A6C0EL90</accession>
<keyword evidence="7" id="KW-0479">Metal-binding</keyword>
<organism evidence="17">
    <name type="scientific">viral metagenome</name>
    <dbReference type="NCBI Taxonomy" id="1070528"/>
    <lineage>
        <taxon>unclassified sequences</taxon>
        <taxon>metagenomes</taxon>
        <taxon>organismal metagenomes</taxon>
    </lineage>
</organism>
<keyword evidence="9" id="KW-0418">Kinase</keyword>
<dbReference type="PROSITE" id="PS00370">
    <property type="entry name" value="PEP_ENZYMES_PHOS_SITE"/>
    <property type="match status" value="1"/>
</dbReference>
<evidence type="ECO:0000256" key="3">
    <source>
        <dbReference type="ARBA" id="ARBA00004742"/>
    </source>
</evidence>
<dbReference type="Gene3D" id="3.50.30.10">
    <property type="entry name" value="Phosphohistidine domain"/>
    <property type="match status" value="1"/>
</dbReference>
<dbReference type="GO" id="GO:0008986">
    <property type="term" value="F:pyruvate, water dikinase activity"/>
    <property type="evidence" value="ECO:0007669"/>
    <property type="project" value="UniProtKB-EC"/>
</dbReference>
<evidence type="ECO:0000259" key="15">
    <source>
        <dbReference type="Pfam" id="PF01326"/>
    </source>
</evidence>
<dbReference type="PANTHER" id="PTHR43030:SF1">
    <property type="entry name" value="PHOSPHOENOLPYRUVATE SYNTHASE"/>
    <property type="match status" value="1"/>
</dbReference>
<dbReference type="Pfam" id="PF01326">
    <property type="entry name" value="PPDK_N"/>
    <property type="match status" value="1"/>
</dbReference>
<keyword evidence="10" id="KW-0067">ATP-binding</keyword>
<dbReference type="GO" id="GO:0005524">
    <property type="term" value="F:ATP binding"/>
    <property type="evidence" value="ECO:0007669"/>
    <property type="project" value="UniProtKB-KW"/>
</dbReference>
<dbReference type="Pfam" id="PF00391">
    <property type="entry name" value="PEP-utilizers"/>
    <property type="match status" value="1"/>
</dbReference>
<dbReference type="Gene3D" id="3.30.1490.20">
    <property type="entry name" value="ATP-grasp fold, A domain"/>
    <property type="match status" value="1"/>
</dbReference>
<feature type="domain" description="PEP-utilising enzyme mobile" evidence="14">
    <location>
        <begin position="394"/>
        <end position="465"/>
    </location>
</feature>
<evidence type="ECO:0000256" key="10">
    <source>
        <dbReference type="ARBA" id="ARBA00022840"/>
    </source>
</evidence>
<evidence type="ECO:0000259" key="14">
    <source>
        <dbReference type="Pfam" id="PF00391"/>
    </source>
</evidence>
<dbReference type="SUPFAM" id="SSF52009">
    <property type="entry name" value="Phosphohistidine domain"/>
    <property type="match status" value="1"/>
</dbReference>
<dbReference type="InterPro" id="IPR036637">
    <property type="entry name" value="Phosphohistidine_dom_sf"/>
</dbReference>
<evidence type="ECO:0000256" key="8">
    <source>
        <dbReference type="ARBA" id="ARBA00022741"/>
    </source>
</evidence>
<feature type="domain" description="Pyruvate phosphate dikinase AMP/ATP-binding" evidence="15">
    <location>
        <begin position="19"/>
        <end position="351"/>
    </location>
</feature>
<evidence type="ECO:0000259" key="16">
    <source>
        <dbReference type="Pfam" id="PF02896"/>
    </source>
</evidence>
<dbReference type="NCBIfam" id="TIGR01418">
    <property type="entry name" value="PEP_synth"/>
    <property type="match status" value="1"/>
</dbReference>
<evidence type="ECO:0000256" key="7">
    <source>
        <dbReference type="ARBA" id="ARBA00022723"/>
    </source>
</evidence>
<evidence type="ECO:0000256" key="2">
    <source>
        <dbReference type="ARBA" id="ARBA00002988"/>
    </source>
</evidence>
<dbReference type="InterPro" id="IPR002192">
    <property type="entry name" value="PPDK_AMP/ATP-bd"/>
</dbReference>
<comment type="catalytic activity">
    <reaction evidence="13">
        <text>pyruvate + ATP + H2O = phosphoenolpyruvate + AMP + phosphate + 2 H(+)</text>
        <dbReference type="Rhea" id="RHEA:11364"/>
        <dbReference type="ChEBI" id="CHEBI:15361"/>
        <dbReference type="ChEBI" id="CHEBI:15377"/>
        <dbReference type="ChEBI" id="CHEBI:15378"/>
        <dbReference type="ChEBI" id="CHEBI:30616"/>
        <dbReference type="ChEBI" id="CHEBI:43474"/>
        <dbReference type="ChEBI" id="CHEBI:58702"/>
        <dbReference type="ChEBI" id="CHEBI:456215"/>
        <dbReference type="EC" id="2.7.9.2"/>
    </reaction>
</comment>
<evidence type="ECO:0000256" key="4">
    <source>
        <dbReference type="ARBA" id="ARBA00007837"/>
    </source>
</evidence>
<evidence type="ECO:0000256" key="11">
    <source>
        <dbReference type="ARBA" id="ARBA00022842"/>
    </source>
</evidence>
<evidence type="ECO:0000256" key="12">
    <source>
        <dbReference type="ARBA" id="ARBA00033470"/>
    </source>
</evidence>
<comment type="similarity">
    <text evidence="4">Belongs to the PEP-utilizing enzyme family.</text>
</comment>
<dbReference type="SUPFAM" id="SSF56059">
    <property type="entry name" value="Glutathione synthetase ATP-binding domain-like"/>
    <property type="match status" value="1"/>
</dbReference>
<dbReference type="InterPro" id="IPR040442">
    <property type="entry name" value="Pyrv_kinase-like_dom_sf"/>
</dbReference>
<dbReference type="InterPro" id="IPR000121">
    <property type="entry name" value="PEP_util_C"/>
</dbReference>
<protein>
    <recommendedName>
        <fullName evidence="5">pyruvate, water dikinase</fullName>
        <ecNumber evidence="5">2.7.9.2</ecNumber>
    </recommendedName>
    <alternativeName>
        <fullName evidence="12">Pyruvate, water dikinase</fullName>
    </alternativeName>
</protein>
<evidence type="ECO:0000256" key="5">
    <source>
        <dbReference type="ARBA" id="ARBA00011996"/>
    </source>
</evidence>
<comment type="function">
    <text evidence="2">Catalyzes the phosphorylation of pyruvate to phosphoenolpyruvate.</text>
</comment>
<evidence type="ECO:0000256" key="6">
    <source>
        <dbReference type="ARBA" id="ARBA00022679"/>
    </source>
</evidence>
<evidence type="ECO:0000256" key="13">
    <source>
        <dbReference type="ARBA" id="ARBA00047700"/>
    </source>
</evidence>
<comment type="cofactor">
    <cofactor evidence="1">
        <name>Mg(2+)</name>
        <dbReference type="ChEBI" id="CHEBI:18420"/>
    </cofactor>
</comment>
<dbReference type="SUPFAM" id="SSF51621">
    <property type="entry name" value="Phosphoenolpyruvate/pyruvate domain"/>
    <property type="match status" value="1"/>
</dbReference>
<dbReference type="Gene3D" id="3.30.470.20">
    <property type="entry name" value="ATP-grasp fold, B domain"/>
    <property type="match status" value="1"/>
</dbReference>
<proteinExistence type="inferred from homology"/>
<dbReference type="FunFam" id="3.30.1490.20:FF:000010">
    <property type="entry name" value="Phosphoenolpyruvate synthase"/>
    <property type="match status" value="1"/>
</dbReference>
<dbReference type="EC" id="2.7.9.2" evidence="5"/>
<dbReference type="InterPro" id="IPR018274">
    <property type="entry name" value="PEP_util_AS"/>
</dbReference>
<dbReference type="InterPro" id="IPR006319">
    <property type="entry name" value="PEP_synth"/>
</dbReference>